<evidence type="ECO:0000313" key="2">
    <source>
        <dbReference type="Proteomes" id="UP000734854"/>
    </source>
</evidence>
<name>A0A8J5F3Y0_ZINOF</name>
<dbReference type="EMBL" id="JACMSC010000016">
    <property type="protein sequence ID" value="KAG6481977.1"/>
    <property type="molecule type" value="Genomic_DNA"/>
</dbReference>
<comment type="caution">
    <text evidence="1">The sequence shown here is derived from an EMBL/GenBank/DDBJ whole genome shotgun (WGS) entry which is preliminary data.</text>
</comment>
<dbReference type="Proteomes" id="UP000734854">
    <property type="component" value="Unassembled WGS sequence"/>
</dbReference>
<evidence type="ECO:0000313" key="1">
    <source>
        <dbReference type="EMBL" id="KAG6481977.1"/>
    </source>
</evidence>
<proteinExistence type="predicted"/>
<keyword evidence="2" id="KW-1185">Reference proteome</keyword>
<accession>A0A8J5F3Y0</accession>
<organism evidence="1 2">
    <name type="scientific">Zingiber officinale</name>
    <name type="common">Ginger</name>
    <name type="synonym">Amomum zingiber</name>
    <dbReference type="NCBI Taxonomy" id="94328"/>
    <lineage>
        <taxon>Eukaryota</taxon>
        <taxon>Viridiplantae</taxon>
        <taxon>Streptophyta</taxon>
        <taxon>Embryophyta</taxon>
        <taxon>Tracheophyta</taxon>
        <taxon>Spermatophyta</taxon>
        <taxon>Magnoliopsida</taxon>
        <taxon>Liliopsida</taxon>
        <taxon>Zingiberales</taxon>
        <taxon>Zingiberaceae</taxon>
        <taxon>Zingiber</taxon>
    </lineage>
</organism>
<sequence>MGLEKKLPYAFGLGPKVAPELSLVCLDKFSDSNTVLSFGVMGNDCMLLNAISCVYLVSQYNLLRSNFGEACTSL</sequence>
<dbReference type="AlphaFoldDB" id="A0A8J5F3Y0"/>
<reference evidence="1 2" key="1">
    <citation type="submission" date="2020-08" db="EMBL/GenBank/DDBJ databases">
        <title>Plant Genome Project.</title>
        <authorList>
            <person name="Zhang R.-G."/>
        </authorList>
    </citation>
    <scope>NUCLEOTIDE SEQUENCE [LARGE SCALE GENOMIC DNA]</scope>
    <source>
        <tissue evidence="1">Rhizome</tissue>
    </source>
</reference>
<protein>
    <submittedName>
        <fullName evidence="1">Uncharacterized protein</fullName>
    </submittedName>
</protein>
<gene>
    <name evidence="1" type="ORF">ZIOFF_058601</name>
</gene>